<dbReference type="PANTHER" id="PTHR30572">
    <property type="entry name" value="MEMBRANE COMPONENT OF TRANSPORTER-RELATED"/>
    <property type="match status" value="1"/>
</dbReference>
<gene>
    <name evidence="9" type="ORF">XTALMG727_2011</name>
</gene>
<dbReference type="GO" id="GO:0005886">
    <property type="term" value="C:plasma membrane"/>
    <property type="evidence" value="ECO:0007669"/>
    <property type="project" value="UniProtKB-SubCell"/>
</dbReference>
<dbReference type="GO" id="GO:0022857">
    <property type="term" value="F:transmembrane transporter activity"/>
    <property type="evidence" value="ECO:0007669"/>
    <property type="project" value="TreeGrafter"/>
</dbReference>
<keyword evidence="3 6" id="KW-0812">Transmembrane</keyword>
<feature type="transmembrane region" description="Helical" evidence="6">
    <location>
        <begin position="403"/>
        <end position="426"/>
    </location>
</feature>
<evidence type="ECO:0000259" key="8">
    <source>
        <dbReference type="Pfam" id="PF12704"/>
    </source>
</evidence>
<evidence type="ECO:0000313" key="9">
    <source>
        <dbReference type="EMBL" id="CTP87404.1"/>
    </source>
</evidence>
<evidence type="ECO:0000256" key="5">
    <source>
        <dbReference type="ARBA" id="ARBA00023136"/>
    </source>
</evidence>
<evidence type="ECO:0000256" key="2">
    <source>
        <dbReference type="ARBA" id="ARBA00022475"/>
    </source>
</evidence>
<keyword evidence="10" id="KW-1185">Reference proteome</keyword>
<evidence type="ECO:0000259" key="7">
    <source>
        <dbReference type="Pfam" id="PF02687"/>
    </source>
</evidence>
<evidence type="ECO:0000256" key="6">
    <source>
        <dbReference type="SAM" id="Phobius"/>
    </source>
</evidence>
<feature type="transmembrane region" description="Helical" evidence="6">
    <location>
        <begin position="316"/>
        <end position="336"/>
    </location>
</feature>
<feature type="domain" description="ABC3 transporter permease C-terminal" evidence="7">
    <location>
        <begin position="319"/>
        <end position="433"/>
    </location>
</feature>
<sequence>MFAYHLKTALRSLRRSPVLTVLMMLSIAVGIGAAMTTLTVMRLLSGDPLPGRSQRIFYPQLDPRPAGSTGQQPFDKLDYPSAMDLWKTGRADRQAIVAESQIKLRAPERDGPAFMAQMLSTQADFFPMFQVPFAYGSGWRARDDQDHARVAVISADLNNTLFEGRNSVGRSLLVRGNAVRIVGVLAPWRPSPQFYTLAGGSFSHGDTGSFYGKPQDVFAPLSTSLEINDGHIEPWTCFGKPAQPLDLRIAPCVWVQLWVQLDTPAKLADYRRLLADYAAQQQAAGRIGRKDTARLLSLPQWLDHNRVVPGDVRLQSWLAVAFLGLCLFNSVGLLLAKFLRRGGEIGVRRALGASRRAIFAQCLTEASLIGVIGGIGGWLLTLLGLWSVRQQPAAYADLARLDLSAFAGTFVLAVGCNVAAGLFPALRASRIAPALQLKTL</sequence>
<accession>A0A0K2ZTC5</accession>
<evidence type="ECO:0000256" key="4">
    <source>
        <dbReference type="ARBA" id="ARBA00022989"/>
    </source>
</evidence>
<comment type="subcellular location">
    <subcellularLocation>
        <location evidence="1">Cell membrane</location>
        <topology evidence="1">Multi-pass membrane protein</topology>
    </subcellularLocation>
</comment>
<feature type="transmembrane region" description="Helical" evidence="6">
    <location>
        <begin position="357"/>
        <end position="383"/>
    </location>
</feature>
<keyword evidence="4 6" id="KW-1133">Transmembrane helix</keyword>
<dbReference type="InterPro" id="IPR003838">
    <property type="entry name" value="ABC3_permease_C"/>
</dbReference>
<dbReference type="InterPro" id="IPR025857">
    <property type="entry name" value="MacB_PCD"/>
</dbReference>
<dbReference type="Pfam" id="PF12704">
    <property type="entry name" value="MacB_PCD"/>
    <property type="match status" value="1"/>
</dbReference>
<evidence type="ECO:0000313" key="10">
    <source>
        <dbReference type="Proteomes" id="UP000046187"/>
    </source>
</evidence>
<reference evidence="10" key="1">
    <citation type="submission" date="2015-07" db="EMBL/GenBank/DDBJ databases">
        <authorList>
            <person name="Wibberg D."/>
        </authorList>
    </citation>
    <scope>NUCLEOTIDE SEQUENCE [LARGE SCALE GENOMIC DNA]</scope>
</reference>
<organism evidence="9 10">
    <name type="scientific">Xanthomonas graminis pv. arrhenatheri LMG 727</name>
    <dbReference type="NCBI Taxonomy" id="1195923"/>
    <lineage>
        <taxon>Bacteria</taxon>
        <taxon>Pseudomonadati</taxon>
        <taxon>Pseudomonadota</taxon>
        <taxon>Gammaproteobacteria</taxon>
        <taxon>Lysobacterales</taxon>
        <taxon>Lysobacteraceae</taxon>
        <taxon>Xanthomonas</taxon>
        <taxon>Xanthomonas translucens group</taxon>
        <taxon>Xanthomonas graminis</taxon>
    </lineage>
</organism>
<dbReference type="Pfam" id="PF02687">
    <property type="entry name" value="FtsX"/>
    <property type="match status" value="1"/>
</dbReference>
<dbReference type="EMBL" id="CXOI01000032">
    <property type="protein sequence ID" value="CTP87404.1"/>
    <property type="molecule type" value="Genomic_DNA"/>
</dbReference>
<dbReference type="Proteomes" id="UP000046187">
    <property type="component" value="Unassembled WGS sequence"/>
</dbReference>
<feature type="transmembrane region" description="Helical" evidence="6">
    <location>
        <begin position="21"/>
        <end position="44"/>
    </location>
</feature>
<keyword evidence="5 6" id="KW-0472">Membrane</keyword>
<proteinExistence type="predicted"/>
<dbReference type="RefSeq" id="WP_053835260.1">
    <property type="nucleotide sequence ID" value="NZ_CXOI01000032.1"/>
</dbReference>
<name>A0A0K2ZTC5_9XANT</name>
<keyword evidence="2" id="KW-1003">Cell membrane</keyword>
<feature type="domain" description="MacB-like periplasmic core" evidence="8">
    <location>
        <begin position="20"/>
        <end position="270"/>
    </location>
</feature>
<dbReference type="PANTHER" id="PTHR30572:SF18">
    <property type="entry name" value="ABC-TYPE MACROLIDE FAMILY EXPORT SYSTEM PERMEASE COMPONENT 2"/>
    <property type="match status" value="1"/>
</dbReference>
<evidence type="ECO:0000256" key="3">
    <source>
        <dbReference type="ARBA" id="ARBA00022692"/>
    </source>
</evidence>
<protein>
    <submittedName>
        <fullName evidence="9">ABC transporter permease</fullName>
    </submittedName>
</protein>
<dbReference type="InterPro" id="IPR050250">
    <property type="entry name" value="Macrolide_Exporter_MacB"/>
</dbReference>
<dbReference type="AlphaFoldDB" id="A0A0K2ZTC5"/>
<evidence type="ECO:0000256" key="1">
    <source>
        <dbReference type="ARBA" id="ARBA00004651"/>
    </source>
</evidence>